<gene>
    <name evidence="3" type="ORF">SAMN05443545_103175</name>
</gene>
<evidence type="ECO:0000313" key="3">
    <source>
        <dbReference type="EMBL" id="SDW91096.1"/>
    </source>
</evidence>
<dbReference type="SUPFAM" id="SSF53850">
    <property type="entry name" value="Periplasmic binding protein-like II"/>
    <property type="match status" value="1"/>
</dbReference>
<keyword evidence="4" id="KW-1185">Reference proteome</keyword>
<sequence length="321" mass="34386">MSIRCRTALLLWILLIWPVVGTMAQAPEGPVVGNLDSIGSDTMAGLMLRWGERLEERHPAVRLQMQASGSSTAPAALAEGTTRLGAMSRRMTTSERETFEAHHGYPPVEIPVAMDALAVFVNRHNPLDEVSMKQLDAIFSDTHDCGAKRSIDRWEALGTPDFAGPIDRHSRNSVSGSYGVFRREALCGGNFRVDVNEHPGSSAVVAAVAATTGGIGYSGIGYVTVAVKPLALRKGDGPAVSPSERATLSGEYPLSRTLYLYVNLPPGERLPATEHAFLDLVLSPEGQDGVRESGFIPLPDMVIAAIRQAMGLNRPWGEGSS</sequence>
<protein>
    <submittedName>
        <fullName evidence="3">Phosphate ABC transporter substrate-binding protein, PhoT family</fullName>
    </submittedName>
</protein>
<evidence type="ECO:0000259" key="2">
    <source>
        <dbReference type="Pfam" id="PF12849"/>
    </source>
</evidence>
<dbReference type="AlphaFoldDB" id="A0A1H2XEB0"/>
<keyword evidence="1" id="KW-0732">Signal</keyword>
<dbReference type="Pfam" id="PF12849">
    <property type="entry name" value="PBP_like_2"/>
    <property type="match status" value="1"/>
</dbReference>
<dbReference type="InterPro" id="IPR050811">
    <property type="entry name" value="Phosphate_ABC_transporter"/>
</dbReference>
<dbReference type="Gene3D" id="3.40.190.10">
    <property type="entry name" value="Periplasmic binding protein-like II"/>
    <property type="match status" value="2"/>
</dbReference>
<dbReference type="RefSeq" id="WP_092568762.1">
    <property type="nucleotide sequence ID" value="NZ_BMXH01000004.1"/>
</dbReference>
<dbReference type="PANTHER" id="PTHR30570">
    <property type="entry name" value="PERIPLASMIC PHOSPHATE BINDING COMPONENT OF PHOSPHATE ABC TRANSPORTER"/>
    <property type="match status" value="1"/>
</dbReference>
<dbReference type="OrthoDB" id="9765713at2"/>
<reference evidence="3 4" key="1">
    <citation type="submission" date="2016-10" db="EMBL/GenBank/DDBJ databases">
        <authorList>
            <person name="de Groot N.N."/>
        </authorList>
    </citation>
    <scope>NUCLEOTIDE SEQUENCE [LARGE SCALE GENOMIC DNA]</scope>
    <source>
        <strain evidence="3 4">DSM 19219</strain>
    </source>
</reference>
<dbReference type="PANTHER" id="PTHR30570:SF6">
    <property type="entry name" value="PHOSPHATE-BINDING PROTEIN PSTS"/>
    <property type="match status" value="1"/>
</dbReference>
<name>A0A1H2XEB0_9GAMM</name>
<evidence type="ECO:0000313" key="4">
    <source>
        <dbReference type="Proteomes" id="UP000198500"/>
    </source>
</evidence>
<dbReference type="InterPro" id="IPR024370">
    <property type="entry name" value="PBP_domain"/>
</dbReference>
<dbReference type="Proteomes" id="UP000198500">
    <property type="component" value="Unassembled WGS sequence"/>
</dbReference>
<dbReference type="STRING" id="574349.SAMN05443545_103175"/>
<feature type="domain" description="PBP" evidence="2">
    <location>
        <begin position="25"/>
        <end position="285"/>
    </location>
</feature>
<accession>A0A1H2XEB0</accession>
<evidence type="ECO:0000256" key="1">
    <source>
        <dbReference type="ARBA" id="ARBA00022729"/>
    </source>
</evidence>
<dbReference type="EMBL" id="FNNI01000003">
    <property type="protein sequence ID" value="SDW91096.1"/>
    <property type="molecule type" value="Genomic_DNA"/>
</dbReference>
<proteinExistence type="predicted"/>
<organism evidence="3 4">
    <name type="scientific">Aidingimonas halophila</name>
    <dbReference type="NCBI Taxonomy" id="574349"/>
    <lineage>
        <taxon>Bacteria</taxon>
        <taxon>Pseudomonadati</taxon>
        <taxon>Pseudomonadota</taxon>
        <taxon>Gammaproteobacteria</taxon>
        <taxon>Oceanospirillales</taxon>
        <taxon>Halomonadaceae</taxon>
        <taxon>Aidingimonas</taxon>
    </lineage>
</organism>